<keyword evidence="11" id="KW-1185">Reference proteome</keyword>
<dbReference type="PANTHER" id="PTHR33938:SF15">
    <property type="entry name" value="FERULOYL ESTERASE B-RELATED"/>
    <property type="match status" value="1"/>
</dbReference>
<feature type="compositionally biased region" description="Low complexity" evidence="8">
    <location>
        <begin position="509"/>
        <end position="528"/>
    </location>
</feature>
<feature type="region of interest" description="Disordered" evidence="8">
    <location>
        <begin position="507"/>
        <end position="551"/>
    </location>
</feature>
<protein>
    <submittedName>
        <fullName evidence="10">Feruloyl esterase</fullName>
    </submittedName>
</protein>
<keyword evidence="5" id="KW-0378">Hydrolase</keyword>
<dbReference type="Proteomes" id="UP000247515">
    <property type="component" value="Unassembled WGS sequence"/>
</dbReference>
<dbReference type="Pfam" id="PF07519">
    <property type="entry name" value="Tannase"/>
    <property type="match status" value="1"/>
</dbReference>
<dbReference type="InterPro" id="IPR011118">
    <property type="entry name" value="Tannase/feruloyl_esterase"/>
</dbReference>
<dbReference type="EMBL" id="QJJV01000005">
    <property type="protein sequence ID" value="PXX18014.1"/>
    <property type="molecule type" value="Genomic_DNA"/>
</dbReference>
<evidence type="ECO:0000256" key="8">
    <source>
        <dbReference type="SAM" id="MobiDB-lite"/>
    </source>
</evidence>
<evidence type="ECO:0000313" key="11">
    <source>
        <dbReference type="Proteomes" id="UP000247515"/>
    </source>
</evidence>
<evidence type="ECO:0000256" key="5">
    <source>
        <dbReference type="ARBA" id="ARBA00022801"/>
    </source>
</evidence>
<keyword evidence="4 9" id="KW-0732">Signal</keyword>
<keyword evidence="6" id="KW-0106">Calcium</keyword>
<evidence type="ECO:0000313" key="10">
    <source>
        <dbReference type="EMBL" id="PXX18014.1"/>
    </source>
</evidence>
<proteinExistence type="inferred from homology"/>
<dbReference type="SUPFAM" id="SSF53474">
    <property type="entry name" value="alpha/beta-Hydrolases"/>
    <property type="match status" value="1"/>
</dbReference>
<feature type="signal peptide" evidence="9">
    <location>
        <begin position="1"/>
        <end position="36"/>
    </location>
</feature>
<evidence type="ECO:0000256" key="7">
    <source>
        <dbReference type="ARBA" id="ARBA00023157"/>
    </source>
</evidence>
<sequence>MNAMSLTLLSRRAAAFAVALLLLAGLALLRAAPAFADPGTTLAVVAPVQSCEALAQTKLDVAVGAAVAIETKRVNTAQGEFCEVSGTIAPSIGFKLDLPTQKWTQRYLQAGCGGLCGQINASIGNAGDCRPALDGEFAVAATDMGHTGRMGAPDEGAFAADPQKRIDFAYRANHLTALASKALMRAFYGVAPRYAYFSGCSDGGREALMEAQRYPEDFDGISAGAPAMLFQIQNSFFHAWTVAANRDSNGKPILLAPKLRVLHDAVIAHCDTLDGVKDGLLSDPRACRVQPGWVACKTGAADTAHCLTPAEWSVAQKIYTGPTDAAGHRFLPGGLEPGSELMWGSFVPRDANSRVMSESLFASMVPVVNLAPSQAESSATTFPFTTAQFARMQELHPLNDATNPDLHAFSARGGKLIMWHGWADFSIAPMISIAYYRAVQAELGVAATDRFLRLFMIPGVGHCGGGDGFAQVDTLSPLMAWVERGTAPASLHADRIAASAGGFGPPPGVSGASAASGASATSTAHGAPQTDGPQGGSDGRGGGMGAHAALPPVAIPNQPALASRPIYPFPQIAHYLGKGDPKLASSYGPAASPVKEPASIDWYGAFMLRPGFQKQYVVRDDTLFPLPQSRP</sequence>
<evidence type="ECO:0000256" key="4">
    <source>
        <dbReference type="ARBA" id="ARBA00022729"/>
    </source>
</evidence>
<keyword evidence="7" id="KW-1015">Disulfide bond</keyword>
<gene>
    <name evidence="10" type="ORF">C7400_10576</name>
</gene>
<comment type="similarity">
    <text evidence="1">Belongs to the tannase family.</text>
</comment>
<dbReference type="InterPro" id="IPR029058">
    <property type="entry name" value="AB_hydrolase_fold"/>
</dbReference>
<accession>A0ABX5MXG5</accession>
<dbReference type="Gene3D" id="3.40.50.1820">
    <property type="entry name" value="alpha/beta hydrolase"/>
    <property type="match status" value="1"/>
</dbReference>
<evidence type="ECO:0000256" key="6">
    <source>
        <dbReference type="ARBA" id="ARBA00022837"/>
    </source>
</evidence>
<comment type="caution">
    <text evidence="10">The sequence shown here is derived from an EMBL/GenBank/DDBJ whole genome shotgun (WGS) entry which is preliminary data.</text>
</comment>
<reference evidence="10 11" key="1">
    <citation type="submission" date="2018-05" db="EMBL/GenBank/DDBJ databases">
        <title>Genomic Encyclopedia of Type Strains, Phase IV (KMG-V): Genome sequencing to study the core and pangenomes of soil and plant-associated prokaryotes.</title>
        <authorList>
            <person name="Whitman W."/>
        </authorList>
    </citation>
    <scope>NUCLEOTIDE SEQUENCE [LARGE SCALE GENOMIC DNA]</scope>
    <source>
        <strain evidence="10 11">SIr-6563</strain>
    </source>
</reference>
<evidence type="ECO:0000256" key="9">
    <source>
        <dbReference type="SAM" id="SignalP"/>
    </source>
</evidence>
<evidence type="ECO:0000256" key="1">
    <source>
        <dbReference type="ARBA" id="ARBA00006249"/>
    </source>
</evidence>
<evidence type="ECO:0000256" key="3">
    <source>
        <dbReference type="ARBA" id="ARBA00022723"/>
    </source>
</evidence>
<feature type="chain" id="PRO_5045462104" evidence="9">
    <location>
        <begin position="37"/>
        <end position="631"/>
    </location>
</feature>
<name>A0ABX5MXG5_9BURK</name>
<organism evidence="10 11">
    <name type="scientific">Paraburkholderia tropica</name>
    <dbReference type="NCBI Taxonomy" id="92647"/>
    <lineage>
        <taxon>Bacteria</taxon>
        <taxon>Pseudomonadati</taxon>
        <taxon>Pseudomonadota</taxon>
        <taxon>Betaproteobacteria</taxon>
        <taxon>Burkholderiales</taxon>
        <taxon>Burkholderiaceae</taxon>
        <taxon>Paraburkholderia</taxon>
    </lineage>
</organism>
<evidence type="ECO:0000256" key="2">
    <source>
        <dbReference type="ARBA" id="ARBA00022487"/>
    </source>
</evidence>
<keyword evidence="3" id="KW-0479">Metal-binding</keyword>
<dbReference type="PANTHER" id="PTHR33938">
    <property type="entry name" value="FERULOYL ESTERASE B-RELATED"/>
    <property type="match status" value="1"/>
</dbReference>
<keyword evidence="2" id="KW-0719">Serine esterase</keyword>
<feature type="compositionally biased region" description="Gly residues" evidence="8">
    <location>
        <begin position="533"/>
        <end position="545"/>
    </location>
</feature>